<feature type="transmembrane region" description="Helical" evidence="8">
    <location>
        <begin position="160"/>
        <end position="181"/>
    </location>
</feature>
<comment type="similarity">
    <text evidence="1 8">Belongs to the claudin family.</text>
</comment>
<gene>
    <name evidence="10" type="primary">LOC115528858</name>
</gene>
<name>A0A8C4YUF5_GADMO</name>
<evidence type="ECO:0000256" key="9">
    <source>
        <dbReference type="SAM" id="SignalP"/>
    </source>
</evidence>
<feature type="chain" id="PRO_5045468114" description="Claudin" evidence="9">
    <location>
        <begin position="21"/>
        <end position="227"/>
    </location>
</feature>
<feature type="signal peptide" evidence="9">
    <location>
        <begin position="1"/>
        <end position="20"/>
    </location>
</feature>
<reference evidence="10" key="1">
    <citation type="submission" date="2025-08" db="UniProtKB">
        <authorList>
            <consortium name="Ensembl"/>
        </authorList>
    </citation>
    <scope>IDENTIFICATION</scope>
</reference>
<dbReference type="InterPro" id="IPR017974">
    <property type="entry name" value="Claudin_CS"/>
</dbReference>
<dbReference type="InterPro" id="IPR004031">
    <property type="entry name" value="PMP22/EMP/MP20/Claudin"/>
</dbReference>
<keyword evidence="3 8" id="KW-1003">Cell membrane</keyword>
<evidence type="ECO:0000256" key="8">
    <source>
        <dbReference type="RuleBase" id="RU060637"/>
    </source>
</evidence>
<evidence type="ECO:0000256" key="5">
    <source>
        <dbReference type="ARBA" id="ARBA00022949"/>
    </source>
</evidence>
<feature type="transmembrane region" description="Helical" evidence="8">
    <location>
        <begin position="116"/>
        <end position="140"/>
    </location>
</feature>
<dbReference type="Proteomes" id="UP000694546">
    <property type="component" value="Chromosome 16"/>
</dbReference>
<dbReference type="PROSITE" id="PS01346">
    <property type="entry name" value="CLAUDIN"/>
    <property type="match status" value="1"/>
</dbReference>
<keyword evidence="5 8" id="KW-0965">Cell junction</keyword>
<comment type="subcellular location">
    <subcellularLocation>
        <location evidence="8">Cell junction</location>
        <location evidence="8">Tight junction</location>
    </subcellularLocation>
    <subcellularLocation>
        <location evidence="8">Cell membrane</location>
        <topology evidence="8">Multi-pass membrane protein</topology>
    </subcellularLocation>
</comment>
<evidence type="ECO:0000256" key="1">
    <source>
        <dbReference type="ARBA" id="ARBA00008295"/>
    </source>
</evidence>
<sequence>MGMALQVVGVVLGLAGWCLQSSCTSSHRWRVRSHVDSVTTSQSMFEGLWMSCVSSALGSTQCSRFKSLLALPVHIQVCRGLMVVSLLVGLVSLVLSVMGLRCTQLGRVSPQTKNTLTLSGGALFLLAGTLSLVAVSWYASRVVQEFYDSYSGGARFELGAGLYQGWAASGLFLLAGALLCCSYRKEEEQHYIQRFSYKHRAPSPGLPIYSLAPARAGTGTGSSKAYV</sequence>
<comment type="caution">
    <text evidence="8">Lacks conserved residue(s) required for the propagation of feature annotation.</text>
</comment>
<dbReference type="PANTHER" id="PTHR12002">
    <property type="entry name" value="CLAUDIN"/>
    <property type="match status" value="1"/>
</dbReference>
<evidence type="ECO:0000256" key="7">
    <source>
        <dbReference type="ARBA" id="ARBA00023136"/>
    </source>
</evidence>
<dbReference type="GO" id="GO:0035622">
    <property type="term" value="P:intrahepatic bile duct development"/>
    <property type="evidence" value="ECO:0007669"/>
    <property type="project" value="Ensembl"/>
</dbReference>
<keyword evidence="11" id="KW-1185">Reference proteome</keyword>
<dbReference type="GeneTree" id="ENSGT00940000157650"/>
<evidence type="ECO:0000256" key="4">
    <source>
        <dbReference type="ARBA" id="ARBA00022692"/>
    </source>
</evidence>
<proteinExistence type="inferred from homology"/>
<dbReference type="Gene3D" id="1.20.140.150">
    <property type="match status" value="1"/>
</dbReference>
<evidence type="ECO:0000313" key="10">
    <source>
        <dbReference type="Ensembl" id="ENSGMOP00000000492.2"/>
    </source>
</evidence>
<dbReference type="GO" id="GO:0005923">
    <property type="term" value="C:bicellular tight junction"/>
    <property type="evidence" value="ECO:0007669"/>
    <property type="project" value="UniProtKB-SubCell"/>
</dbReference>
<keyword evidence="9" id="KW-0732">Signal</keyword>
<evidence type="ECO:0000256" key="6">
    <source>
        <dbReference type="ARBA" id="ARBA00022989"/>
    </source>
</evidence>
<keyword evidence="7 8" id="KW-0472">Membrane</keyword>
<protein>
    <recommendedName>
        <fullName evidence="8">Claudin</fullName>
    </recommendedName>
</protein>
<dbReference type="PRINTS" id="PR01077">
    <property type="entry name" value="CLAUDIN"/>
</dbReference>
<evidence type="ECO:0000256" key="3">
    <source>
        <dbReference type="ARBA" id="ARBA00022475"/>
    </source>
</evidence>
<organism evidence="10 11">
    <name type="scientific">Gadus morhua</name>
    <name type="common">Atlantic cod</name>
    <dbReference type="NCBI Taxonomy" id="8049"/>
    <lineage>
        <taxon>Eukaryota</taxon>
        <taxon>Metazoa</taxon>
        <taxon>Chordata</taxon>
        <taxon>Craniata</taxon>
        <taxon>Vertebrata</taxon>
        <taxon>Euteleostomi</taxon>
        <taxon>Actinopterygii</taxon>
        <taxon>Neopterygii</taxon>
        <taxon>Teleostei</taxon>
        <taxon>Neoteleostei</taxon>
        <taxon>Acanthomorphata</taxon>
        <taxon>Zeiogadaria</taxon>
        <taxon>Gadariae</taxon>
        <taxon>Gadiformes</taxon>
        <taxon>Gadoidei</taxon>
        <taxon>Gadidae</taxon>
        <taxon>Gadus</taxon>
    </lineage>
</organism>
<dbReference type="OMA" id="DSHLQAC"/>
<evidence type="ECO:0000313" key="11">
    <source>
        <dbReference type="Proteomes" id="UP000694546"/>
    </source>
</evidence>
<feature type="transmembrane region" description="Helical" evidence="8">
    <location>
        <begin position="73"/>
        <end position="95"/>
    </location>
</feature>
<accession>A0A8C4YUF5</accession>
<dbReference type="GO" id="GO:0005886">
    <property type="term" value="C:plasma membrane"/>
    <property type="evidence" value="ECO:0007669"/>
    <property type="project" value="UniProtKB-SubCell"/>
</dbReference>
<comment type="function">
    <text evidence="8">Claudins function as major constituents of the tight junction complexes that regulate the permeability of epithelia.</text>
</comment>
<dbReference type="Pfam" id="PF00822">
    <property type="entry name" value="PMP22_Claudin"/>
    <property type="match status" value="1"/>
</dbReference>
<evidence type="ECO:0000256" key="2">
    <source>
        <dbReference type="ARBA" id="ARBA00022427"/>
    </source>
</evidence>
<dbReference type="AlphaFoldDB" id="A0A8C4YUF5"/>
<dbReference type="GO" id="GO:0005198">
    <property type="term" value="F:structural molecule activity"/>
    <property type="evidence" value="ECO:0007669"/>
    <property type="project" value="InterPro"/>
</dbReference>
<dbReference type="Ensembl" id="ENSGMOT00000000520.2">
    <property type="protein sequence ID" value="ENSGMOP00000000492.2"/>
    <property type="gene ID" value="ENSGMOG00000000509.2"/>
</dbReference>
<reference evidence="10" key="2">
    <citation type="submission" date="2025-09" db="UniProtKB">
        <authorList>
            <consortium name="Ensembl"/>
        </authorList>
    </citation>
    <scope>IDENTIFICATION</scope>
</reference>
<keyword evidence="2 8" id="KW-0796">Tight junction</keyword>
<dbReference type="InterPro" id="IPR006187">
    <property type="entry name" value="Claudin"/>
</dbReference>
<keyword evidence="6 8" id="KW-1133">Transmembrane helix</keyword>
<keyword evidence="4 8" id="KW-0812">Transmembrane</keyword>